<accession>A0AC34FWD2</accession>
<sequence length="226" mass="25917">MQFKASKRLLNPNEHDSNDDLIPKENAKKSFSQKQSNLKVTSKEEKKNGRKKREKKVQQNVKDDETMKMETSESVTVKKRQYKKRVSSKPEAPAILHVIQCDQCGEYFEKENAFFDHKKHHAFARLAIRASIPTYKNPLSPEDEAVFSAQRLHSSQKKKQDIIHISPPLDSQSISTAALDKVPTIKVFNLRTQRQLSKDLTPIPIPSGVHVMNLDQNDNEKSDDEI</sequence>
<evidence type="ECO:0000313" key="2">
    <source>
        <dbReference type="WBParaSite" id="ES5_v2.g21680.t1"/>
    </source>
</evidence>
<evidence type="ECO:0000313" key="1">
    <source>
        <dbReference type="Proteomes" id="UP000887579"/>
    </source>
</evidence>
<reference evidence="2" key="1">
    <citation type="submission" date="2022-11" db="UniProtKB">
        <authorList>
            <consortium name="WormBaseParasite"/>
        </authorList>
    </citation>
    <scope>IDENTIFICATION</scope>
</reference>
<proteinExistence type="predicted"/>
<dbReference type="WBParaSite" id="ES5_v2.g21680.t1">
    <property type="protein sequence ID" value="ES5_v2.g21680.t1"/>
    <property type="gene ID" value="ES5_v2.g21680"/>
</dbReference>
<organism evidence="1 2">
    <name type="scientific">Panagrolaimus sp. ES5</name>
    <dbReference type="NCBI Taxonomy" id="591445"/>
    <lineage>
        <taxon>Eukaryota</taxon>
        <taxon>Metazoa</taxon>
        <taxon>Ecdysozoa</taxon>
        <taxon>Nematoda</taxon>
        <taxon>Chromadorea</taxon>
        <taxon>Rhabditida</taxon>
        <taxon>Tylenchina</taxon>
        <taxon>Panagrolaimomorpha</taxon>
        <taxon>Panagrolaimoidea</taxon>
        <taxon>Panagrolaimidae</taxon>
        <taxon>Panagrolaimus</taxon>
    </lineage>
</organism>
<dbReference type="Proteomes" id="UP000887579">
    <property type="component" value="Unplaced"/>
</dbReference>
<name>A0AC34FWD2_9BILA</name>
<protein>
    <submittedName>
        <fullName evidence="2">C2H2-type domain-containing protein</fullName>
    </submittedName>
</protein>